<dbReference type="PANTHER" id="PTHR11552:SF210">
    <property type="entry name" value="GLUCOSE-METHANOL-CHOLINE OXIDOREDUCTASE N-TERMINAL DOMAIN-CONTAINING PROTEIN-RELATED"/>
    <property type="match status" value="1"/>
</dbReference>
<evidence type="ECO:0000256" key="1">
    <source>
        <dbReference type="ARBA" id="ARBA00010790"/>
    </source>
</evidence>
<dbReference type="SUPFAM" id="SSF51905">
    <property type="entry name" value="FAD/NAD(P)-binding domain"/>
    <property type="match status" value="1"/>
</dbReference>
<dbReference type="Proteomes" id="UP001629113">
    <property type="component" value="Unassembled WGS sequence"/>
</dbReference>
<evidence type="ECO:0000256" key="2">
    <source>
        <dbReference type="SAM" id="SignalP"/>
    </source>
</evidence>
<keyword evidence="5" id="KW-1185">Reference proteome</keyword>
<reference evidence="4 5" key="1">
    <citation type="submission" date="2024-06" db="EMBL/GenBank/DDBJ databases">
        <title>Complete genome of Phlyctema vagabunda strain 19-DSS-EL-015.</title>
        <authorList>
            <person name="Fiorenzani C."/>
        </authorList>
    </citation>
    <scope>NUCLEOTIDE SEQUENCE [LARGE SCALE GENOMIC DNA]</scope>
    <source>
        <strain evidence="4 5">19-DSS-EL-015</strain>
    </source>
</reference>
<dbReference type="Gene3D" id="3.30.560.10">
    <property type="entry name" value="Glucose Oxidase, domain 3"/>
    <property type="match status" value="1"/>
</dbReference>
<evidence type="ECO:0000313" key="4">
    <source>
        <dbReference type="EMBL" id="KAL3417224.1"/>
    </source>
</evidence>
<organism evidence="4 5">
    <name type="scientific">Phlyctema vagabunda</name>
    <dbReference type="NCBI Taxonomy" id="108571"/>
    <lineage>
        <taxon>Eukaryota</taxon>
        <taxon>Fungi</taxon>
        <taxon>Dikarya</taxon>
        <taxon>Ascomycota</taxon>
        <taxon>Pezizomycotina</taxon>
        <taxon>Leotiomycetes</taxon>
        <taxon>Helotiales</taxon>
        <taxon>Dermateaceae</taxon>
        <taxon>Phlyctema</taxon>
    </lineage>
</organism>
<dbReference type="PANTHER" id="PTHR11552">
    <property type="entry name" value="GLUCOSE-METHANOL-CHOLINE GMC OXIDOREDUCTASE"/>
    <property type="match status" value="1"/>
</dbReference>
<dbReference type="Pfam" id="PF00732">
    <property type="entry name" value="GMC_oxred_N"/>
    <property type="match status" value="1"/>
</dbReference>
<feature type="domain" description="Glucose-methanol-choline oxidoreductase N-terminal" evidence="3">
    <location>
        <begin position="292"/>
        <end position="306"/>
    </location>
</feature>
<comment type="caution">
    <text evidence="4">The sequence shown here is derived from an EMBL/GenBank/DDBJ whole genome shotgun (WGS) entry which is preliminary data.</text>
</comment>
<accession>A0ABR4P1P0</accession>
<feature type="signal peptide" evidence="2">
    <location>
        <begin position="1"/>
        <end position="16"/>
    </location>
</feature>
<proteinExistence type="inferred from homology"/>
<protein>
    <submittedName>
        <fullName evidence="4">GMC oxidoreductase</fullName>
    </submittedName>
</protein>
<dbReference type="EMBL" id="JBFCZG010000011">
    <property type="protein sequence ID" value="KAL3417224.1"/>
    <property type="molecule type" value="Genomic_DNA"/>
</dbReference>
<dbReference type="Gene3D" id="3.50.50.60">
    <property type="entry name" value="FAD/NAD(P)-binding domain"/>
    <property type="match status" value="1"/>
</dbReference>
<feature type="chain" id="PRO_5045123881" evidence="2">
    <location>
        <begin position="17"/>
        <end position="435"/>
    </location>
</feature>
<evidence type="ECO:0000313" key="5">
    <source>
        <dbReference type="Proteomes" id="UP001629113"/>
    </source>
</evidence>
<dbReference type="PROSITE" id="PS00624">
    <property type="entry name" value="GMC_OXRED_2"/>
    <property type="match status" value="1"/>
</dbReference>
<keyword evidence="2" id="KW-0732">Signal</keyword>
<gene>
    <name evidence="4" type="ORF">PVAG01_11224</name>
</gene>
<evidence type="ECO:0000259" key="3">
    <source>
        <dbReference type="PROSITE" id="PS00624"/>
    </source>
</evidence>
<dbReference type="InterPro" id="IPR012132">
    <property type="entry name" value="GMC_OxRdtase"/>
</dbReference>
<sequence>MTNLLLLAVFFTLAQARSIYDYVIIGGGTAGLTIAARLTEDPNVSVIVLEAGNDHSNDTVVLSPALYTIMYGNQEYDWNFHTVPQVYANGQIIAHPRGKQLGGSSAMNFLFWTHTSQQDLNNWGILGNANWSWSSVDPCFKKSEAYVTPTAQIKEGLLTTIDGSLHGDNGAIKNTFPDRYGLLDKAWPRTFEKMGLAVDSDPRNGLALGDYTNLLNLNLTKKSRSYAATAYYLPAAKRPNFKILTGAHVQKILFNDPKTGGENVVTANGVQYSVGSIALKVHARKEVILSAGAIGSPQILELSGIGNPEILVLSGIETLDDFKNSAYFDKAYAEYLANATGPLSSTGASSGLLSCPQIGCSDLNPPVDFSHLPLGLADQYKIISENFHTEAIAQELTVSGGMSPQYVNDTTKLFTTNLDGNFFSILGVLEHPYSR</sequence>
<name>A0ABR4P1P0_9HELO</name>
<comment type="similarity">
    <text evidence="1">Belongs to the GMC oxidoreductase family.</text>
</comment>
<dbReference type="InterPro" id="IPR000172">
    <property type="entry name" value="GMC_OxRdtase_N"/>
</dbReference>
<dbReference type="InterPro" id="IPR036188">
    <property type="entry name" value="FAD/NAD-bd_sf"/>
</dbReference>